<keyword evidence="1" id="KW-0614">Plasmid</keyword>
<name>A0A235H3J7_AZOBR</name>
<reference evidence="1 2" key="1">
    <citation type="submission" date="2017-07" db="EMBL/GenBank/DDBJ databases">
        <title>Whole genome sequence of Azospirillum brasilense 2A1, a potential biofertilizer strain.</title>
        <authorList>
            <person name="Fontana C.A."/>
            <person name="Toffoli L.M."/>
            <person name="Salazar S.M."/>
            <person name="Puglisi E."/>
            <person name="Pedraza R."/>
            <person name="Bassi D."/>
            <person name="Cocconcelli P.S."/>
        </authorList>
    </citation>
    <scope>NUCLEOTIDE SEQUENCE [LARGE SCALE GENOMIC DNA]</scope>
    <source>
        <strain evidence="1 2">2A1</strain>
        <plasmid evidence="1">unnamed</plasmid>
    </source>
</reference>
<dbReference type="AlphaFoldDB" id="A0A235H3J7"/>
<geneLocation type="plasmid" evidence="1">
    <name>unnamed</name>
</geneLocation>
<dbReference type="EMBL" id="NOWT01000057">
    <property type="protein sequence ID" value="OYD80410.1"/>
    <property type="molecule type" value="Genomic_DNA"/>
</dbReference>
<protein>
    <submittedName>
        <fullName evidence="1">Uncharacterized protein</fullName>
    </submittedName>
</protein>
<comment type="caution">
    <text evidence="1">The sequence shown here is derived from an EMBL/GenBank/DDBJ whole genome shotgun (WGS) entry which is preliminary data.</text>
</comment>
<evidence type="ECO:0000313" key="2">
    <source>
        <dbReference type="Proteomes" id="UP000215367"/>
    </source>
</evidence>
<sequence length="367" mass="40878">MARRRIVRRDEAAEILEEARRILKDKDAAALVDGASLCALEAAVTDDFDESFSAERVADLLAADFWRTLKNRLAQRRSHEQAVEAGTAPVHVRLPADVAQALTEIAPSPVDAIRQLLDVTVPKCGSEEFCRSHLCIPEVPLGHPERWTCATCGLVGRADWPFNPYMAARLACSAERASALRDTAADVYARFPGGERFTVSTWAADQSDLPHRERRQAKAERSAALISLVEQGLLEEAPGPRGGTGYRTLEEAPEWLTDLLTDRRAEREAEEAARQARAEAIQRAIAEGLRYTTESGTDIRIRQTEHGMELVFPAAPAVEVREAMKLDGDCKWDYDRRRWLRMRPVAKVEPWLAQAIDAGAQILPRRP</sequence>
<accession>A0A235H3J7</accession>
<dbReference type="RefSeq" id="WP_094307265.1">
    <property type="nucleotide sequence ID" value="NZ_NOWT01000057.1"/>
</dbReference>
<organism evidence="1 2">
    <name type="scientific">Azospirillum brasilense</name>
    <dbReference type="NCBI Taxonomy" id="192"/>
    <lineage>
        <taxon>Bacteria</taxon>
        <taxon>Pseudomonadati</taxon>
        <taxon>Pseudomonadota</taxon>
        <taxon>Alphaproteobacteria</taxon>
        <taxon>Rhodospirillales</taxon>
        <taxon>Azospirillaceae</taxon>
        <taxon>Azospirillum</taxon>
    </lineage>
</organism>
<dbReference type="Proteomes" id="UP000215367">
    <property type="component" value="Unassembled WGS sequence"/>
</dbReference>
<gene>
    <name evidence="1" type="ORF">CHT98_31375</name>
</gene>
<proteinExistence type="predicted"/>
<evidence type="ECO:0000313" key="1">
    <source>
        <dbReference type="EMBL" id="OYD80410.1"/>
    </source>
</evidence>